<gene>
    <name evidence="7" type="ORF">AC529_08475</name>
</gene>
<sequence>MAASAALFGALVGLLLGLLGGGGSVLAVPALVYGVGLPLSAAVPASLVVVGASAATGLLARLRSGLVRWRVAVVLGLAGLPAALGGGAVGRLLPDRWLALGFAALMVAVAVRMLRPAASEGGACRDGSGAADRRRCLARAVPVGALAGFLTGLFGVGGGFVVVPALSVGLGLAAAESVATSLAVVALNSASGLAAHSCSLAGPDLLAVAVFAGSAMAASPAAGVLAARAPAALLRRGFAVLVLAVAAGMAAVSLTAPELLP</sequence>
<accession>A0A147KIM0</accession>
<keyword evidence="6" id="KW-1003">Cell membrane</keyword>
<evidence type="ECO:0000256" key="6">
    <source>
        <dbReference type="RuleBase" id="RU363041"/>
    </source>
</evidence>
<evidence type="ECO:0000256" key="2">
    <source>
        <dbReference type="ARBA" id="ARBA00009142"/>
    </source>
</evidence>
<evidence type="ECO:0000313" key="7">
    <source>
        <dbReference type="EMBL" id="KUP97137.1"/>
    </source>
</evidence>
<dbReference type="Pfam" id="PF01925">
    <property type="entry name" value="TauE"/>
    <property type="match status" value="1"/>
</dbReference>
<reference evidence="8" key="1">
    <citation type="journal article" date="2017" name="Acta Aliment.">
        <title>Plant polysaccharide degrading enzyme system of Thermpbifida cellulosilytica TB100 revealed by de novo genome project data.</title>
        <authorList>
            <person name="Toth A."/>
            <person name="Baka E."/>
            <person name="Luzics S."/>
            <person name="Bata-Vidacs I."/>
            <person name="Nagy I."/>
            <person name="Balint B."/>
            <person name="Herceg R."/>
            <person name="Olasz F."/>
            <person name="Wilk T."/>
            <person name="Nagy T."/>
            <person name="Kriszt B."/>
            <person name="Nagy I."/>
            <person name="Kukolya J."/>
        </authorList>
    </citation>
    <scope>NUCLEOTIDE SEQUENCE [LARGE SCALE GENOMIC DNA]</scope>
    <source>
        <strain evidence="8">TB100</strain>
    </source>
</reference>
<dbReference type="OrthoDB" id="528320at2"/>
<feature type="transmembrane region" description="Helical" evidence="6">
    <location>
        <begin position="205"/>
        <end position="226"/>
    </location>
</feature>
<evidence type="ECO:0000256" key="4">
    <source>
        <dbReference type="ARBA" id="ARBA00022989"/>
    </source>
</evidence>
<evidence type="ECO:0000313" key="8">
    <source>
        <dbReference type="Proteomes" id="UP000074382"/>
    </source>
</evidence>
<dbReference type="PANTHER" id="PTHR43701">
    <property type="entry name" value="MEMBRANE TRANSPORTER PROTEIN MJ0441-RELATED"/>
    <property type="match status" value="1"/>
</dbReference>
<dbReference type="STRING" id="665004.AC529_08475"/>
<feature type="transmembrane region" description="Helical" evidence="6">
    <location>
        <begin position="238"/>
        <end position="256"/>
    </location>
</feature>
<evidence type="ECO:0000256" key="1">
    <source>
        <dbReference type="ARBA" id="ARBA00004141"/>
    </source>
</evidence>
<feature type="transmembrane region" description="Helical" evidence="6">
    <location>
        <begin position="136"/>
        <end position="163"/>
    </location>
</feature>
<evidence type="ECO:0000256" key="3">
    <source>
        <dbReference type="ARBA" id="ARBA00022692"/>
    </source>
</evidence>
<dbReference type="InterPro" id="IPR002781">
    <property type="entry name" value="TM_pro_TauE-like"/>
</dbReference>
<keyword evidence="4 6" id="KW-1133">Transmembrane helix</keyword>
<dbReference type="AlphaFoldDB" id="A0A147KIM0"/>
<protein>
    <recommendedName>
        <fullName evidence="6">Probable membrane transporter protein</fullName>
    </recommendedName>
</protein>
<comment type="similarity">
    <text evidence="2 6">Belongs to the 4-toluene sulfonate uptake permease (TSUP) (TC 2.A.102) family.</text>
</comment>
<dbReference type="RefSeq" id="WP_068754300.1">
    <property type="nucleotide sequence ID" value="NZ_KQ950180.1"/>
</dbReference>
<keyword evidence="3 6" id="KW-0812">Transmembrane</keyword>
<dbReference type="PANTHER" id="PTHR43701:SF2">
    <property type="entry name" value="MEMBRANE TRANSPORTER PROTEIN YJNA-RELATED"/>
    <property type="match status" value="1"/>
</dbReference>
<feature type="transmembrane region" description="Helical" evidence="6">
    <location>
        <begin position="96"/>
        <end position="115"/>
    </location>
</feature>
<evidence type="ECO:0000256" key="5">
    <source>
        <dbReference type="ARBA" id="ARBA00023136"/>
    </source>
</evidence>
<dbReference type="GO" id="GO:0005886">
    <property type="term" value="C:plasma membrane"/>
    <property type="evidence" value="ECO:0007669"/>
    <property type="project" value="UniProtKB-SubCell"/>
</dbReference>
<feature type="transmembrane region" description="Helical" evidence="6">
    <location>
        <begin position="37"/>
        <end position="59"/>
    </location>
</feature>
<comment type="subcellular location">
    <subcellularLocation>
        <location evidence="6">Cell membrane</location>
        <topology evidence="6">Multi-pass membrane protein</topology>
    </subcellularLocation>
    <subcellularLocation>
        <location evidence="1">Membrane</location>
        <topology evidence="1">Multi-pass membrane protein</topology>
    </subcellularLocation>
</comment>
<dbReference type="EMBL" id="LGEM01000037">
    <property type="protein sequence ID" value="KUP97137.1"/>
    <property type="molecule type" value="Genomic_DNA"/>
</dbReference>
<feature type="transmembrane region" description="Helical" evidence="6">
    <location>
        <begin position="71"/>
        <end position="90"/>
    </location>
</feature>
<organism evidence="7 8">
    <name type="scientific">Thermobifida cellulosilytica TB100</name>
    <dbReference type="NCBI Taxonomy" id="665004"/>
    <lineage>
        <taxon>Bacteria</taxon>
        <taxon>Bacillati</taxon>
        <taxon>Actinomycetota</taxon>
        <taxon>Actinomycetes</taxon>
        <taxon>Streptosporangiales</taxon>
        <taxon>Nocardiopsidaceae</taxon>
        <taxon>Thermobifida</taxon>
    </lineage>
</organism>
<dbReference type="PATRIC" id="fig|665004.4.peg.1360"/>
<keyword evidence="5 6" id="KW-0472">Membrane</keyword>
<dbReference type="Proteomes" id="UP000074382">
    <property type="component" value="Unassembled WGS sequence"/>
</dbReference>
<comment type="caution">
    <text evidence="7">The sequence shown here is derived from an EMBL/GenBank/DDBJ whole genome shotgun (WGS) entry which is preliminary data.</text>
</comment>
<keyword evidence="8" id="KW-1185">Reference proteome</keyword>
<proteinExistence type="inferred from homology"/>
<dbReference type="InterPro" id="IPR051598">
    <property type="entry name" value="TSUP/Inactive_protease-like"/>
</dbReference>
<name>A0A147KIM0_THECS</name>